<feature type="domain" description="HTH gntR-type" evidence="4">
    <location>
        <begin position="6"/>
        <end position="73"/>
    </location>
</feature>
<dbReference type="PANTHER" id="PTHR43537">
    <property type="entry name" value="TRANSCRIPTIONAL REGULATOR, GNTR FAMILY"/>
    <property type="match status" value="1"/>
</dbReference>
<evidence type="ECO:0000256" key="1">
    <source>
        <dbReference type="ARBA" id="ARBA00023015"/>
    </source>
</evidence>
<gene>
    <name evidence="5" type="ORF">J4H85_04000</name>
</gene>
<name>A0A939TMG7_9MICO</name>
<dbReference type="SUPFAM" id="SSF48008">
    <property type="entry name" value="GntR ligand-binding domain-like"/>
    <property type="match status" value="1"/>
</dbReference>
<proteinExistence type="predicted"/>
<evidence type="ECO:0000313" key="5">
    <source>
        <dbReference type="EMBL" id="MBO2989159.1"/>
    </source>
</evidence>
<dbReference type="Proteomes" id="UP000668403">
    <property type="component" value="Unassembled WGS sequence"/>
</dbReference>
<keyword evidence="2" id="KW-0238">DNA-binding</keyword>
<dbReference type="InterPro" id="IPR036388">
    <property type="entry name" value="WH-like_DNA-bd_sf"/>
</dbReference>
<dbReference type="PROSITE" id="PS50949">
    <property type="entry name" value="HTH_GNTR"/>
    <property type="match status" value="1"/>
</dbReference>
<dbReference type="InterPro" id="IPR036390">
    <property type="entry name" value="WH_DNA-bd_sf"/>
</dbReference>
<evidence type="ECO:0000256" key="3">
    <source>
        <dbReference type="ARBA" id="ARBA00023163"/>
    </source>
</evidence>
<dbReference type="PRINTS" id="PR00035">
    <property type="entry name" value="HTHGNTR"/>
</dbReference>
<dbReference type="InterPro" id="IPR011711">
    <property type="entry name" value="GntR_C"/>
</dbReference>
<dbReference type="SUPFAM" id="SSF46785">
    <property type="entry name" value="Winged helix' DNA-binding domain"/>
    <property type="match status" value="1"/>
</dbReference>
<evidence type="ECO:0000313" key="6">
    <source>
        <dbReference type="Proteomes" id="UP000668403"/>
    </source>
</evidence>
<keyword evidence="1" id="KW-0805">Transcription regulation</keyword>
<dbReference type="RefSeq" id="WP_208237024.1">
    <property type="nucleotide sequence ID" value="NZ_BAAAQU010000001.1"/>
</dbReference>
<keyword evidence="3" id="KW-0804">Transcription</keyword>
<dbReference type="GO" id="GO:0003677">
    <property type="term" value="F:DNA binding"/>
    <property type="evidence" value="ECO:0007669"/>
    <property type="project" value="UniProtKB-KW"/>
</dbReference>
<dbReference type="Gene3D" id="1.20.120.530">
    <property type="entry name" value="GntR ligand-binding domain-like"/>
    <property type="match status" value="1"/>
</dbReference>
<dbReference type="GO" id="GO:0003700">
    <property type="term" value="F:DNA-binding transcription factor activity"/>
    <property type="evidence" value="ECO:0007669"/>
    <property type="project" value="InterPro"/>
</dbReference>
<keyword evidence="6" id="KW-1185">Reference proteome</keyword>
<sequence length="218" mass="24253">MLRQAAPLREQAVIELRHRIIRGSFRPGTRLKERVLVDELAVSRTVVREALRQLEAERLIRIEPQVGPVVIEIDAEEARQLYEVRAALESTAARLAATHRTQAELRSLYDALRSIDDRHTPSDDLLEAKQQFYEALIAASHNPIIGEQLAGVQARISQLRRVTLSQPGRGRAMVQELQRVVTAVAEHDADGAYAASIAHVHAAANIAAAHFHQHSENS</sequence>
<dbReference type="Gene3D" id="1.10.10.10">
    <property type="entry name" value="Winged helix-like DNA-binding domain superfamily/Winged helix DNA-binding domain"/>
    <property type="match status" value="1"/>
</dbReference>
<organism evidence="5 6">
    <name type="scientific">Leucobacter tardus</name>
    <dbReference type="NCBI Taxonomy" id="501483"/>
    <lineage>
        <taxon>Bacteria</taxon>
        <taxon>Bacillati</taxon>
        <taxon>Actinomycetota</taxon>
        <taxon>Actinomycetes</taxon>
        <taxon>Micrococcales</taxon>
        <taxon>Microbacteriaceae</taxon>
        <taxon>Leucobacter</taxon>
    </lineage>
</organism>
<dbReference type="CDD" id="cd07377">
    <property type="entry name" value="WHTH_GntR"/>
    <property type="match status" value="1"/>
</dbReference>
<evidence type="ECO:0000259" key="4">
    <source>
        <dbReference type="PROSITE" id="PS50949"/>
    </source>
</evidence>
<evidence type="ECO:0000256" key="2">
    <source>
        <dbReference type="ARBA" id="ARBA00023125"/>
    </source>
</evidence>
<dbReference type="InterPro" id="IPR000524">
    <property type="entry name" value="Tscrpt_reg_HTH_GntR"/>
</dbReference>
<dbReference type="SMART" id="SM00345">
    <property type="entry name" value="HTH_GNTR"/>
    <property type="match status" value="1"/>
</dbReference>
<dbReference type="EMBL" id="JAGFBF010000001">
    <property type="protein sequence ID" value="MBO2989159.1"/>
    <property type="molecule type" value="Genomic_DNA"/>
</dbReference>
<reference evidence="5" key="1">
    <citation type="submission" date="2021-03" db="EMBL/GenBank/DDBJ databases">
        <title>Leucobacter chromiisoli sp. nov., isolated from chromium-containing soil of chemical plant.</title>
        <authorList>
            <person name="Xu Z."/>
        </authorList>
    </citation>
    <scope>NUCLEOTIDE SEQUENCE</scope>
    <source>
        <strain evidence="5">K 70/01</strain>
    </source>
</reference>
<dbReference type="AlphaFoldDB" id="A0A939TMG7"/>
<dbReference type="InterPro" id="IPR008920">
    <property type="entry name" value="TF_FadR/GntR_C"/>
</dbReference>
<dbReference type="SMART" id="SM00895">
    <property type="entry name" value="FCD"/>
    <property type="match status" value="1"/>
</dbReference>
<dbReference type="Pfam" id="PF00392">
    <property type="entry name" value="GntR"/>
    <property type="match status" value="1"/>
</dbReference>
<protein>
    <submittedName>
        <fullName evidence="5">GntR family transcriptional regulator</fullName>
    </submittedName>
</protein>
<accession>A0A939TMG7</accession>
<dbReference type="PANTHER" id="PTHR43537:SF5">
    <property type="entry name" value="UXU OPERON TRANSCRIPTIONAL REGULATOR"/>
    <property type="match status" value="1"/>
</dbReference>
<dbReference type="Pfam" id="PF07729">
    <property type="entry name" value="FCD"/>
    <property type="match status" value="1"/>
</dbReference>
<comment type="caution">
    <text evidence="5">The sequence shown here is derived from an EMBL/GenBank/DDBJ whole genome shotgun (WGS) entry which is preliminary data.</text>
</comment>